<accession>A0A286U0Y6</accession>
<name>A0A286U0Y6_9BACT</name>
<keyword evidence="2" id="KW-1185">Reference proteome</keyword>
<protein>
    <submittedName>
        <fullName evidence="1">Transcriptional accessory protein</fullName>
    </submittedName>
</protein>
<comment type="caution">
    <text evidence="1">The sequence shown here is derived from an EMBL/GenBank/DDBJ whole genome shotgun (WGS) entry which is preliminary data.</text>
</comment>
<gene>
    <name evidence="1" type="ORF">SCALIN_C28_0015</name>
</gene>
<dbReference type="Proteomes" id="UP000218542">
    <property type="component" value="Unassembled WGS sequence"/>
</dbReference>
<proteinExistence type="predicted"/>
<dbReference type="EMBL" id="BAOS01000028">
    <property type="protein sequence ID" value="GAX61813.1"/>
    <property type="molecule type" value="Genomic_DNA"/>
</dbReference>
<evidence type="ECO:0000313" key="1">
    <source>
        <dbReference type="EMBL" id="GAX61813.1"/>
    </source>
</evidence>
<sequence>MWGPVLMQRIIRTIYISFIILAFTINPVNPLSPLAYIGHKEVYAATSAIPAKYQTAIINIRDRQADTGSIISEHVNIKKNGYTTVKMLEIPEHQLSDVIEQWGQLGHKINEYTIKDKEFIKYLVYNADIRSYSYTANMPKLYFLVKKEIAEPIIYGGKIKKFFKTISFHGWFRIAGALDSQGNYRQGYEHLSTQKEALLKLFDSVLSETVKGSYTIVELYTDEHGERKGRFKFFKTAEQTEPTLVQPIDTMAAFVLTILNLVQENPGDLNVKEDLTKPIVERLIATAKVQSQNKVASSAYINRPEVHHN</sequence>
<dbReference type="AlphaFoldDB" id="A0A286U0Y6"/>
<organism evidence="1 2">
    <name type="scientific">Candidatus Scalindua japonica</name>
    <dbReference type="NCBI Taxonomy" id="1284222"/>
    <lineage>
        <taxon>Bacteria</taxon>
        <taxon>Pseudomonadati</taxon>
        <taxon>Planctomycetota</taxon>
        <taxon>Candidatus Brocadiia</taxon>
        <taxon>Candidatus Brocadiales</taxon>
        <taxon>Candidatus Scalinduaceae</taxon>
        <taxon>Candidatus Scalindua</taxon>
    </lineage>
</organism>
<evidence type="ECO:0000313" key="2">
    <source>
        <dbReference type="Proteomes" id="UP000218542"/>
    </source>
</evidence>
<reference evidence="2" key="1">
    <citation type="journal article" date="2017" name="Environ. Microbiol. Rep.">
        <title>Genetic Diversity of Marine Anaerobic Ammonium-Oxidizing Bacteria as Revealed by Genomic and Proteomic Analyses of 'Candidatus Scalindua japonica'.</title>
        <authorList>
            <person name="Oshiki M."/>
            <person name="Mizuto K."/>
            <person name="Kimura Z."/>
            <person name="Kindaichi T."/>
            <person name="Satoh H."/>
            <person name="Okabe S."/>
        </authorList>
    </citation>
    <scope>NUCLEOTIDE SEQUENCE [LARGE SCALE GENOMIC DNA]</scope>
    <source>
        <strain evidence="2">husup-a2</strain>
    </source>
</reference>